<keyword evidence="13" id="KW-1185">Reference proteome</keyword>
<reference evidence="12 13" key="1">
    <citation type="submission" date="2022-10" db="EMBL/GenBank/DDBJ databases">
        <title>High-quality genome sequences of two octocoral-associated bacteria, Endozoicomonas euniceicola EF212 and Endozoicomonas gorgoniicola PS125.</title>
        <authorList>
            <person name="Chiou Y.-J."/>
            <person name="Chen Y.-H."/>
        </authorList>
    </citation>
    <scope>NUCLEOTIDE SEQUENCE [LARGE SCALE GENOMIC DNA]</scope>
    <source>
        <strain evidence="12 13">PS125</strain>
    </source>
</reference>
<dbReference type="Gene3D" id="3.30.1360.40">
    <property type="match status" value="1"/>
</dbReference>
<keyword evidence="9" id="KW-0175">Coiled coil</keyword>
<feature type="site" description="Interaction with DNA" evidence="7">
    <location>
        <position position="83"/>
    </location>
</feature>
<evidence type="ECO:0000256" key="10">
    <source>
        <dbReference type="SAM" id="MobiDB-lite"/>
    </source>
</evidence>
<dbReference type="EC" id="5.6.2.2" evidence="7"/>
<evidence type="ECO:0000256" key="6">
    <source>
        <dbReference type="ARBA" id="ARBA00023235"/>
    </source>
</evidence>
<comment type="catalytic activity">
    <reaction evidence="1 7 8">
        <text>ATP-dependent breakage, passage and rejoining of double-stranded DNA.</text>
        <dbReference type="EC" id="5.6.2.2"/>
    </reaction>
</comment>
<comment type="subunit">
    <text evidence="7">Heterotetramer composed of ParC and ParE.</text>
</comment>
<dbReference type="NCBIfam" id="NF004044">
    <property type="entry name" value="PRK05561.1"/>
    <property type="match status" value="1"/>
</dbReference>
<dbReference type="RefSeq" id="WP_262565041.1">
    <property type="nucleotide sequence ID" value="NZ_JAPFCC010000001.1"/>
</dbReference>
<dbReference type="EMBL" id="JAPFCC010000001">
    <property type="protein sequence ID" value="MCW7555272.1"/>
    <property type="molecule type" value="Genomic_DNA"/>
</dbReference>
<feature type="compositionally biased region" description="Basic and acidic residues" evidence="10">
    <location>
        <begin position="479"/>
        <end position="496"/>
    </location>
</feature>
<dbReference type="Gene3D" id="2.120.10.90">
    <property type="entry name" value="DNA gyrase/topoisomerase IV, subunit A, C-terminal"/>
    <property type="match status" value="1"/>
</dbReference>
<keyword evidence="5 7" id="KW-0472">Membrane</keyword>
<dbReference type="InterPro" id="IPR050220">
    <property type="entry name" value="Type_II_DNA_Topoisomerases"/>
</dbReference>
<dbReference type="InterPro" id="IPR013760">
    <property type="entry name" value="Topo_IIA-like_dom_sf"/>
</dbReference>
<dbReference type="InterPro" id="IPR013757">
    <property type="entry name" value="Topo_IIA_A_a_sf"/>
</dbReference>
<evidence type="ECO:0000259" key="11">
    <source>
        <dbReference type="PROSITE" id="PS52040"/>
    </source>
</evidence>
<dbReference type="Pfam" id="PF03989">
    <property type="entry name" value="DNA_gyraseA_C"/>
    <property type="match status" value="2"/>
</dbReference>
<keyword evidence="2 7" id="KW-1003">Cell membrane</keyword>
<keyword evidence="6 7" id="KW-0413">Isomerase</keyword>
<dbReference type="InterPro" id="IPR002205">
    <property type="entry name" value="Topo_IIA_dom_A"/>
</dbReference>
<dbReference type="Pfam" id="PF00521">
    <property type="entry name" value="DNA_topoisoIV"/>
    <property type="match status" value="1"/>
</dbReference>
<gene>
    <name evidence="7 12" type="primary">parC</name>
    <name evidence="12" type="ORF">NX722_22115</name>
</gene>
<comment type="caution">
    <text evidence="12">The sequence shown here is derived from an EMBL/GenBank/DDBJ whole genome shotgun (WGS) entry which is preliminary data.</text>
</comment>
<dbReference type="InterPro" id="IPR013758">
    <property type="entry name" value="Topo_IIA_A/C_ab"/>
</dbReference>
<feature type="site" description="Interaction with DNA" evidence="7">
    <location>
        <position position="81"/>
    </location>
</feature>
<dbReference type="HAMAP" id="MF_00936">
    <property type="entry name" value="ParC_type1"/>
    <property type="match status" value="1"/>
</dbReference>
<dbReference type="Gene3D" id="1.10.268.10">
    <property type="entry name" value="Topoisomerase, domain 3"/>
    <property type="match status" value="1"/>
</dbReference>
<feature type="region of interest" description="Disordered" evidence="10">
    <location>
        <begin position="479"/>
        <end position="498"/>
    </location>
</feature>
<feature type="site" description="Transition state stabilizer" evidence="7">
    <location>
        <position position="125"/>
    </location>
</feature>
<feature type="domain" description="Topo IIA-type catalytic" evidence="11">
    <location>
        <begin position="37"/>
        <end position="500"/>
    </location>
</feature>
<dbReference type="InterPro" id="IPR006691">
    <property type="entry name" value="GyrA/parC_rep"/>
</dbReference>
<evidence type="ECO:0000256" key="1">
    <source>
        <dbReference type="ARBA" id="ARBA00000185"/>
    </source>
</evidence>
<dbReference type="PROSITE" id="PS52040">
    <property type="entry name" value="TOPO_IIA"/>
    <property type="match status" value="1"/>
</dbReference>
<feature type="active site" description="O-(5'-phospho-DNA)-tyrosine intermediate" evidence="7 8">
    <location>
        <position position="126"/>
    </location>
</feature>
<dbReference type="SUPFAM" id="SSF56719">
    <property type="entry name" value="Type II DNA topoisomerase"/>
    <property type="match status" value="1"/>
</dbReference>
<evidence type="ECO:0000256" key="5">
    <source>
        <dbReference type="ARBA" id="ARBA00023136"/>
    </source>
</evidence>
<proteinExistence type="inferred from homology"/>
<dbReference type="GO" id="GO:0003918">
    <property type="term" value="F:DNA topoisomerase type II (double strand cut, ATP-hydrolyzing) activity"/>
    <property type="evidence" value="ECO:0007669"/>
    <property type="project" value="UniProtKB-EC"/>
</dbReference>
<dbReference type="NCBIfam" id="TIGR01062">
    <property type="entry name" value="parC_Gneg"/>
    <property type="match status" value="1"/>
</dbReference>
<dbReference type="SUPFAM" id="SSF101904">
    <property type="entry name" value="GyrA/ParC C-terminal domain-like"/>
    <property type="match status" value="1"/>
</dbReference>
<evidence type="ECO:0000313" key="12">
    <source>
        <dbReference type="EMBL" id="MCW7555272.1"/>
    </source>
</evidence>
<protein>
    <recommendedName>
        <fullName evidence="7">DNA topoisomerase 4 subunit A</fullName>
        <ecNumber evidence="7">5.6.2.2</ecNumber>
    </recommendedName>
    <alternativeName>
        <fullName evidence="7">Topoisomerase IV subunit A</fullName>
    </alternativeName>
</protein>
<accession>A0ABT3N0X0</accession>
<evidence type="ECO:0000256" key="8">
    <source>
        <dbReference type="PROSITE-ProRule" id="PRU01384"/>
    </source>
</evidence>
<keyword evidence="4 7" id="KW-0238">DNA-binding</keyword>
<keyword evidence="3 7" id="KW-0799">Topoisomerase</keyword>
<dbReference type="Proteomes" id="UP001209854">
    <property type="component" value="Unassembled WGS sequence"/>
</dbReference>
<comment type="subcellular location">
    <subcellularLocation>
        <location evidence="7">Cell membrane</location>
        <topology evidence="7">Peripheral membrane protein</topology>
    </subcellularLocation>
</comment>
<dbReference type="PANTHER" id="PTHR43493:SF1">
    <property type="entry name" value="DNA TOPOISOMERASE 4 SUBUNIT A"/>
    <property type="match status" value="1"/>
</dbReference>
<feature type="site" description="Interaction with DNA" evidence="7">
    <location>
        <position position="45"/>
    </location>
</feature>
<dbReference type="Gene3D" id="3.90.199.10">
    <property type="entry name" value="Topoisomerase II, domain 5"/>
    <property type="match status" value="1"/>
</dbReference>
<dbReference type="PANTHER" id="PTHR43493">
    <property type="entry name" value="DNA GYRASE/TOPOISOMERASE SUBUNIT A"/>
    <property type="match status" value="1"/>
</dbReference>
<sequence length="751" mass="83466">MEQTVIGDDGIERQSLRAYTESAYLNYSMYVILDRALPHIGDGLKPVQRRIVYAMSELGLKNTAKFKKSARTVGDVLGKFHPHGDSACYEAMVLMAQPFSYRYTLVDGQGNWGSPDDPKSFAAMRYTESRLTKYSDVLLGELGQGTVDWLPNFDGTLEEPSILPARLPNLLLNGTTGIAVGMATDVPPHNLSEVADACVHLLENPKATIAELVEHIQGPDYPTDAEIITPREDILKMYEQGRGSIRMRAVYQKESGDIIITALPHQCSGAKVLEQIAAQMQAKKLPMVADLRDESDHENPTRLVIVPKSGRIDVEGLMNHLFATTDLEKTYRVNMNMIGVNGRPQVKSLDRMLTEWLSWRTDTVRRRLQYRLDKVLARLHILEGLLVAFLNIDEVIDIIRSEDKPKEALMAKFGLSELQADAILEIKLRQLAKLEEMKIRAEQEELDKERKQLELILSSERRLKTLIKKEIIADKEKYGDERRSPIEQRQEARALSETDLMSSEPVTIILSEKGWVRCAKGHEVDPSTMNYKSGDKYRLSARGKSNQSSVFIDSTGRAYSVQTHSLPSARGQGEPLTGRVNPPSGATFEGLCVGDTSNCYLMASDAGYGFVVQHGDMVSKNKAGKALLTLPKNARVMSPVPVQGEEQLLAAITNEGRMLVFPLSELPKLGRGKGNKIISIATARAAERVEILVALAVFSKGDSLVLRAGKRHVTLKPTDIEHYHGERGRRGNKLPRGFQKVDSVEVAGDSE</sequence>
<dbReference type="InterPro" id="IPR035516">
    <property type="entry name" value="Gyrase/topoIV_suA_C"/>
</dbReference>
<comment type="function">
    <text evidence="7">Topoisomerase IV is essential for chromosome segregation. It relaxes supercoiled DNA. Performs the decatenation events required during the replication of a circular DNA molecule.</text>
</comment>
<comment type="similarity">
    <text evidence="7">Belongs to the type II topoisomerase GyrA/ParC subunit family. ParC type 1 subfamily.</text>
</comment>
<dbReference type="CDD" id="cd00187">
    <property type="entry name" value="TOP4c"/>
    <property type="match status" value="1"/>
</dbReference>
<dbReference type="InterPro" id="IPR005742">
    <property type="entry name" value="TopoIV_A_Gneg"/>
</dbReference>
<dbReference type="SMART" id="SM00434">
    <property type="entry name" value="TOP4c"/>
    <property type="match status" value="1"/>
</dbReference>
<evidence type="ECO:0000256" key="2">
    <source>
        <dbReference type="ARBA" id="ARBA00022475"/>
    </source>
</evidence>
<evidence type="ECO:0000256" key="7">
    <source>
        <dbReference type="HAMAP-Rule" id="MF_00936"/>
    </source>
</evidence>
<evidence type="ECO:0000256" key="3">
    <source>
        <dbReference type="ARBA" id="ARBA00023029"/>
    </source>
</evidence>
<evidence type="ECO:0000256" key="4">
    <source>
        <dbReference type="ARBA" id="ARBA00023125"/>
    </source>
</evidence>
<evidence type="ECO:0000313" key="13">
    <source>
        <dbReference type="Proteomes" id="UP001209854"/>
    </source>
</evidence>
<evidence type="ECO:0000256" key="9">
    <source>
        <dbReference type="SAM" id="Coils"/>
    </source>
</evidence>
<organism evidence="12 13">
    <name type="scientific">Endozoicomonas gorgoniicola</name>
    <dbReference type="NCBI Taxonomy" id="1234144"/>
    <lineage>
        <taxon>Bacteria</taxon>
        <taxon>Pseudomonadati</taxon>
        <taxon>Pseudomonadota</taxon>
        <taxon>Gammaproteobacteria</taxon>
        <taxon>Oceanospirillales</taxon>
        <taxon>Endozoicomonadaceae</taxon>
        <taxon>Endozoicomonas</taxon>
    </lineage>
</organism>
<feature type="coiled-coil region" evidence="9">
    <location>
        <begin position="424"/>
        <end position="459"/>
    </location>
</feature>
<name>A0ABT3N0X0_9GAMM</name>